<dbReference type="EMBL" id="JAGFBM010000001">
    <property type="protein sequence ID" value="MBO3083805.1"/>
    <property type="molecule type" value="Genomic_DNA"/>
</dbReference>
<keyword evidence="2" id="KW-1185">Reference proteome</keyword>
<evidence type="ECO:0008006" key="3">
    <source>
        <dbReference type="Google" id="ProtNLM"/>
    </source>
</evidence>
<name>A0ABS3SDI9_9CELL</name>
<sequence>MPAPVRSRPVLGAVLAAVVLVLGGIVAAAPSTATELEPSLERVDLRPGGDVQPQATIENEEAFCGWLSGFYVNHPTYYTVRVYNCRHTDIFIKGVYLNGSFATCVLVPARHSRHLGGSIVRPMEDAQIC</sequence>
<evidence type="ECO:0000313" key="2">
    <source>
        <dbReference type="Proteomes" id="UP000678317"/>
    </source>
</evidence>
<reference evidence="1 2" key="1">
    <citation type="submission" date="2021-03" db="EMBL/GenBank/DDBJ databases">
        <title>novel species in genus Cellulomonas.</title>
        <authorList>
            <person name="Zhang G."/>
        </authorList>
    </citation>
    <scope>NUCLEOTIDE SEQUENCE [LARGE SCALE GENOMIC DNA]</scope>
    <source>
        <strain evidence="2">zg-ZUI188</strain>
    </source>
</reference>
<protein>
    <recommendedName>
        <fullName evidence="3">Secreted protein</fullName>
    </recommendedName>
</protein>
<organism evidence="1 2">
    <name type="scientific">Cellulomonas fengjieae</name>
    <dbReference type="NCBI Taxonomy" id="2819978"/>
    <lineage>
        <taxon>Bacteria</taxon>
        <taxon>Bacillati</taxon>
        <taxon>Actinomycetota</taxon>
        <taxon>Actinomycetes</taxon>
        <taxon>Micrococcales</taxon>
        <taxon>Cellulomonadaceae</taxon>
        <taxon>Cellulomonas</taxon>
    </lineage>
</organism>
<gene>
    <name evidence="1" type="ORF">J4035_04060</name>
</gene>
<dbReference type="Proteomes" id="UP000678317">
    <property type="component" value="Unassembled WGS sequence"/>
</dbReference>
<proteinExistence type="predicted"/>
<evidence type="ECO:0000313" key="1">
    <source>
        <dbReference type="EMBL" id="MBO3083805.1"/>
    </source>
</evidence>
<comment type="caution">
    <text evidence="1">The sequence shown here is derived from an EMBL/GenBank/DDBJ whole genome shotgun (WGS) entry which is preliminary data.</text>
</comment>
<dbReference type="RefSeq" id="WP_208211762.1">
    <property type="nucleotide sequence ID" value="NZ_CP074404.1"/>
</dbReference>
<accession>A0ABS3SDI9</accession>